<dbReference type="GO" id="GO:0016757">
    <property type="term" value="F:glycosyltransferase activity"/>
    <property type="evidence" value="ECO:0007669"/>
    <property type="project" value="UniProtKB-KW"/>
</dbReference>
<dbReference type="InterPro" id="IPR036396">
    <property type="entry name" value="Cyt_P450_sf"/>
</dbReference>
<keyword evidence="2" id="KW-0328">Glycosyltransferase</keyword>
<dbReference type="InterPro" id="IPR050748">
    <property type="entry name" value="Glycosyltrans_8_dom-fam"/>
</dbReference>
<comment type="pathway">
    <text evidence="1">Glycan metabolism; pectin biosynthesis.</text>
</comment>
<dbReference type="GO" id="GO:0016705">
    <property type="term" value="F:oxidoreductase activity, acting on paired donors, with incorporation or reduction of molecular oxygen"/>
    <property type="evidence" value="ECO:0007669"/>
    <property type="project" value="InterPro"/>
</dbReference>
<dbReference type="GO" id="GO:0004497">
    <property type="term" value="F:monooxygenase activity"/>
    <property type="evidence" value="ECO:0007669"/>
    <property type="project" value="InterPro"/>
</dbReference>
<dbReference type="OrthoDB" id="411524at2759"/>
<evidence type="ECO:0000313" key="5">
    <source>
        <dbReference type="Proteomes" id="UP000275267"/>
    </source>
</evidence>
<evidence type="ECO:0000313" key="4">
    <source>
        <dbReference type="EMBL" id="RLM69796.1"/>
    </source>
</evidence>
<evidence type="ECO:0000256" key="3">
    <source>
        <dbReference type="ARBA" id="ARBA00022679"/>
    </source>
</evidence>
<protein>
    <submittedName>
        <fullName evidence="4">Galacturonosyltransferase-like 1</fullName>
    </submittedName>
</protein>
<evidence type="ECO:0000256" key="1">
    <source>
        <dbReference type="ARBA" id="ARBA00004877"/>
    </source>
</evidence>
<dbReference type="GO" id="GO:0020037">
    <property type="term" value="F:heme binding"/>
    <property type="evidence" value="ECO:0007669"/>
    <property type="project" value="InterPro"/>
</dbReference>
<organism evidence="4 5">
    <name type="scientific">Panicum miliaceum</name>
    <name type="common">Proso millet</name>
    <name type="synonym">Broomcorn millet</name>
    <dbReference type="NCBI Taxonomy" id="4540"/>
    <lineage>
        <taxon>Eukaryota</taxon>
        <taxon>Viridiplantae</taxon>
        <taxon>Streptophyta</taxon>
        <taxon>Embryophyta</taxon>
        <taxon>Tracheophyta</taxon>
        <taxon>Spermatophyta</taxon>
        <taxon>Magnoliopsida</taxon>
        <taxon>Liliopsida</taxon>
        <taxon>Poales</taxon>
        <taxon>Poaceae</taxon>
        <taxon>PACMAD clade</taxon>
        <taxon>Panicoideae</taxon>
        <taxon>Panicodae</taxon>
        <taxon>Paniceae</taxon>
        <taxon>Panicinae</taxon>
        <taxon>Panicum</taxon>
        <taxon>Panicum sect. Panicum</taxon>
    </lineage>
</organism>
<dbReference type="STRING" id="4540.A0A3L6Q451"/>
<dbReference type="Proteomes" id="UP000275267">
    <property type="component" value="Unassembled WGS sequence"/>
</dbReference>
<keyword evidence="3" id="KW-0808">Transferase</keyword>
<dbReference type="PANTHER" id="PTHR13778:SF59">
    <property type="entry name" value="HEXOSYLTRANSFERASE"/>
    <property type="match status" value="1"/>
</dbReference>
<dbReference type="PANTHER" id="PTHR13778">
    <property type="entry name" value="GLYCOSYLTRANSFERASE 8 DOMAIN-CONTAINING PROTEIN"/>
    <property type="match status" value="1"/>
</dbReference>
<gene>
    <name evidence="4" type="ORF">C2845_PM17G10710</name>
</gene>
<accession>A0A3L6Q451</accession>
<sequence length="108" mass="12218">MQRPSVMRKLQAEVRSVVPNEQEIVSEADLNLNGMAYLRAVIKEFCFIQAYLYHRDTKRVRISELGSLPPFLLVFASCIASVDHRWNQHGLGGDNYHGLHAGAVCLLH</sequence>
<dbReference type="GO" id="GO:0005506">
    <property type="term" value="F:iron ion binding"/>
    <property type="evidence" value="ECO:0007669"/>
    <property type="project" value="InterPro"/>
</dbReference>
<dbReference type="EMBL" id="PQIB02000014">
    <property type="protein sequence ID" value="RLM69796.1"/>
    <property type="molecule type" value="Genomic_DNA"/>
</dbReference>
<dbReference type="Gene3D" id="1.10.630.10">
    <property type="entry name" value="Cytochrome P450"/>
    <property type="match status" value="1"/>
</dbReference>
<name>A0A3L6Q451_PANMI</name>
<evidence type="ECO:0000256" key="2">
    <source>
        <dbReference type="ARBA" id="ARBA00022676"/>
    </source>
</evidence>
<comment type="caution">
    <text evidence="4">The sequence shown here is derived from an EMBL/GenBank/DDBJ whole genome shotgun (WGS) entry which is preliminary data.</text>
</comment>
<reference evidence="5" key="1">
    <citation type="journal article" date="2019" name="Nat. Commun.">
        <title>The genome of broomcorn millet.</title>
        <authorList>
            <person name="Zou C."/>
            <person name="Miki D."/>
            <person name="Li D."/>
            <person name="Tang Q."/>
            <person name="Xiao L."/>
            <person name="Rajput S."/>
            <person name="Deng P."/>
            <person name="Jia W."/>
            <person name="Huang R."/>
            <person name="Zhang M."/>
            <person name="Sun Y."/>
            <person name="Hu J."/>
            <person name="Fu X."/>
            <person name="Schnable P.S."/>
            <person name="Li F."/>
            <person name="Zhang H."/>
            <person name="Feng B."/>
            <person name="Zhu X."/>
            <person name="Liu R."/>
            <person name="Schnable J.C."/>
            <person name="Zhu J.-K."/>
            <person name="Zhang H."/>
        </authorList>
    </citation>
    <scope>NUCLEOTIDE SEQUENCE [LARGE SCALE GENOMIC DNA]</scope>
</reference>
<keyword evidence="5" id="KW-1185">Reference proteome</keyword>
<dbReference type="GO" id="GO:0005794">
    <property type="term" value="C:Golgi apparatus"/>
    <property type="evidence" value="ECO:0007669"/>
    <property type="project" value="TreeGrafter"/>
</dbReference>
<dbReference type="SUPFAM" id="SSF48264">
    <property type="entry name" value="Cytochrome P450"/>
    <property type="match status" value="1"/>
</dbReference>
<proteinExistence type="predicted"/>
<dbReference type="AlphaFoldDB" id="A0A3L6Q451"/>